<evidence type="ECO:0000256" key="1">
    <source>
        <dbReference type="SAM" id="SignalP"/>
    </source>
</evidence>
<evidence type="ECO:0000313" key="2">
    <source>
        <dbReference type="EMBL" id="KZT24221.1"/>
    </source>
</evidence>
<reference evidence="2 3" key="1">
    <citation type="journal article" date="2016" name="Mol. Biol. Evol.">
        <title>Comparative Genomics of Early-Diverging Mushroom-Forming Fungi Provides Insights into the Origins of Lignocellulose Decay Capabilities.</title>
        <authorList>
            <person name="Nagy L.G."/>
            <person name="Riley R."/>
            <person name="Tritt A."/>
            <person name="Adam C."/>
            <person name="Daum C."/>
            <person name="Floudas D."/>
            <person name="Sun H."/>
            <person name="Yadav J.S."/>
            <person name="Pangilinan J."/>
            <person name="Larsson K.H."/>
            <person name="Matsuura K."/>
            <person name="Barry K."/>
            <person name="Labutti K."/>
            <person name="Kuo R."/>
            <person name="Ohm R.A."/>
            <person name="Bhattacharya S.S."/>
            <person name="Shirouzu T."/>
            <person name="Yoshinaga Y."/>
            <person name="Martin F.M."/>
            <person name="Grigoriev I.V."/>
            <person name="Hibbett D.S."/>
        </authorList>
    </citation>
    <scope>NUCLEOTIDE SEQUENCE [LARGE SCALE GENOMIC DNA]</scope>
    <source>
        <strain evidence="2 3">HHB14362 ss-1</strain>
    </source>
</reference>
<evidence type="ECO:0000313" key="3">
    <source>
        <dbReference type="Proteomes" id="UP000076761"/>
    </source>
</evidence>
<accession>A0A165RSS7</accession>
<proteinExistence type="predicted"/>
<dbReference type="InParanoid" id="A0A165RSS7"/>
<keyword evidence="1" id="KW-0732">Signal</keyword>
<dbReference type="Proteomes" id="UP000076761">
    <property type="component" value="Unassembled WGS sequence"/>
</dbReference>
<feature type="signal peptide" evidence="1">
    <location>
        <begin position="1"/>
        <end position="19"/>
    </location>
</feature>
<feature type="chain" id="PRO_5007865993" evidence="1">
    <location>
        <begin position="20"/>
        <end position="50"/>
    </location>
</feature>
<dbReference type="EMBL" id="KV425579">
    <property type="protein sequence ID" value="KZT24221.1"/>
    <property type="molecule type" value="Genomic_DNA"/>
</dbReference>
<organism evidence="2 3">
    <name type="scientific">Neolentinus lepideus HHB14362 ss-1</name>
    <dbReference type="NCBI Taxonomy" id="1314782"/>
    <lineage>
        <taxon>Eukaryota</taxon>
        <taxon>Fungi</taxon>
        <taxon>Dikarya</taxon>
        <taxon>Basidiomycota</taxon>
        <taxon>Agaricomycotina</taxon>
        <taxon>Agaricomycetes</taxon>
        <taxon>Gloeophyllales</taxon>
        <taxon>Gloeophyllaceae</taxon>
        <taxon>Neolentinus</taxon>
    </lineage>
</organism>
<name>A0A165RSS7_9AGAM</name>
<gene>
    <name evidence="2" type="ORF">NEOLEDRAFT_1179472</name>
</gene>
<protein>
    <submittedName>
        <fullName evidence="2">Uncharacterized protein</fullName>
    </submittedName>
</protein>
<dbReference type="AlphaFoldDB" id="A0A165RSS7"/>
<keyword evidence="3" id="KW-1185">Reference proteome</keyword>
<sequence length="50" mass="5133">MRAALVCSVLLALVMSVVAAPAPAQLEARVADAGDGFLFGGHVHQEVESK</sequence>